<organism evidence="2 3">
    <name type="scientific">Furfurilactobacillus rossiae</name>
    <dbReference type="NCBI Taxonomy" id="231049"/>
    <lineage>
        <taxon>Bacteria</taxon>
        <taxon>Bacillati</taxon>
        <taxon>Bacillota</taxon>
        <taxon>Bacilli</taxon>
        <taxon>Lactobacillales</taxon>
        <taxon>Lactobacillaceae</taxon>
        <taxon>Furfurilactobacillus</taxon>
    </lineage>
</organism>
<sequence length="101" mass="11123">MSVLATINWDSVITDGASVVSIMAFIGTVVYYVLKSLVEHLTTGLKGSVDVLNSSITGLTVTIKRNNEDLGKLREDMDNLKIDDVNHEDRISAIEKERNQS</sequence>
<accession>A0A7C9IXT9</accession>
<protein>
    <submittedName>
        <fullName evidence="2">Uncharacterized protein</fullName>
    </submittedName>
</protein>
<evidence type="ECO:0000313" key="2">
    <source>
        <dbReference type="EMBL" id="MYV04458.1"/>
    </source>
</evidence>
<comment type="caution">
    <text evidence="2">The sequence shown here is derived from an EMBL/GenBank/DDBJ whole genome shotgun (WGS) entry which is preliminary data.</text>
</comment>
<gene>
    <name evidence="2" type="ORF">GB992_00845</name>
</gene>
<dbReference type="AlphaFoldDB" id="A0A7C9IXT9"/>
<name>A0A7C9IXT9_9LACO</name>
<reference evidence="2 3" key="1">
    <citation type="journal article" date="2019" name="Appl. Environ. Microbiol.">
        <title>Genetic determinants of hydroxycinnamic acid metabolism in heterofermentative lactobacilli.</title>
        <authorList>
            <person name="Gaur G."/>
            <person name="Oh J.H."/>
            <person name="Filannino P."/>
            <person name="Gobbetti M."/>
            <person name="van Pijkeren J.P."/>
            <person name="Ganzle M.G."/>
        </authorList>
    </citation>
    <scope>NUCLEOTIDE SEQUENCE [LARGE SCALE GENOMIC DNA]</scope>
    <source>
        <strain evidence="2 3">FUA3583</strain>
    </source>
</reference>
<keyword evidence="1" id="KW-0472">Membrane</keyword>
<feature type="transmembrane region" description="Helical" evidence="1">
    <location>
        <begin position="12"/>
        <end position="34"/>
    </location>
</feature>
<evidence type="ECO:0000313" key="3">
    <source>
        <dbReference type="Proteomes" id="UP000480570"/>
    </source>
</evidence>
<keyword evidence="1" id="KW-0812">Transmembrane</keyword>
<dbReference type="EMBL" id="WEZT01000002">
    <property type="protein sequence ID" value="MYV04458.1"/>
    <property type="molecule type" value="Genomic_DNA"/>
</dbReference>
<evidence type="ECO:0000256" key="1">
    <source>
        <dbReference type="SAM" id="Phobius"/>
    </source>
</evidence>
<proteinExistence type="predicted"/>
<keyword evidence="1" id="KW-1133">Transmembrane helix</keyword>
<dbReference type="Proteomes" id="UP000480570">
    <property type="component" value="Unassembled WGS sequence"/>
</dbReference>